<dbReference type="Proteomes" id="UP000279909">
    <property type="component" value="Unassembled WGS sequence"/>
</dbReference>
<evidence type="ECO:0000313" key="4">
    <source>
        <dbReference type="Proteomes" id="UP000279909"/>
    </source>
</evidence>
<name>A0A3M8H619_9BACI</name>
<gene>
    <name evidence="3" type="ORF">EC501_13545</name>
</gene>
<sequence>MKQLQDLYSFSFGGIKKDWIYLEDDSTERSAWAPISRNLLTIPGKPGAYLQNTTTNVRSIKQKIFYDGETREDLRKLEEELAEWLITEEPQELIFDDEPDRVYYALVDGSFDISEFLEIGEGTISFICPDPYKYSDERIINFPSDSVSFRSEGTAEADPIFELEVLQPVTFAMVQNQDNEYMLIGAPADVNTQIVDSKTLLLEETGTTIDEWTTATSDMEGGSQGTIGYDGAGITAPSYGTGTGFHGPSVYKEVPLTGDFEIELRGQLYTDNVNQTGRFGFYLFDDEMREIAIMTAVDNSIYVERKLAEGRIGPFIGDFKNYLISSRNYQKEWDNFPAYMRLQRIGDKYTFYVARVLGDGKHMDPLTASWTVTEDKFRGKLKYVGIFIDKYGTTASPHTNRIDYIKAYALTEQTIEQIPFIAYTGDVITFDHTTCDILINGESRMDLKDFGANFFKLKKGTNELYVLPDMSLRTKVRFKERYK</sequence>
<feature type="domain" description="Siphovirus-type tail component C-terminal" evidence="2">
    <location>
        <begin position="419"/>
        <end position="482"/>
    </location>
</feature>
<evidence type="ECO:0000259" key="2">
    <source>
        <dbReference type="Pfam" id="PF22768"/>
    </source>
</evidence>
<protein>
    <submittedName>
        <fullName evidence="3">Phage tail family protein</fullName>
    </submittedName>
</protein>
<dbReference type="Gene3D" id="2.60.120.860">
    <property type="match status" value="1"/>
</dbReference>
<dbReference type="Pfam" id="PF05709">
    <property type="entry name" value="Sipho_tail"/>
    <property type="match status" value="1"/>
</dbReference>
<reference evidence="3 4" key="1">
    <citation type="journal article" date="2014" name="Int. J. Syst. Evol. Microbiol.">
        <title>Lysinibacillus halotolerans sp. nov., isolated from saline-alkaline soil.</title>
        <authorList>
            <person name="Kong D."/>
            <person name="Wang Y."/>
            <person name="Zhao B."/>
            <person name="Li Y."/>
            <person name="Song J."/>
            <person name="Zhai Y."/>
            <person name="Zhang C."/>
            <person name="Wang H."/>
            <person name="Chen X."/>
            <person name="Zhao B."/>
            <person name="Ruan Z."/>
        </authorList>
    </citation>
    <scope>NUCLEOTIDE SEQUENCE [LARGE SCALE GENOMIC DNA]</scope>
    <source>
        <strain evidence="3 4">MCCC 1A12703</strain>
    </source>
</reference>
<feature type="domain" description="Siphovirus-type tail component RIFT-related" evidence="1">
    <location>
        <begin position="21"/>
        <end position="128"/>
    </location>
</feature>
<proteinExistence type="predicted"/>
<dbReference type="EMBL" id="RHLQ01000037">
    <property type="protein sequence ID" value="RNC97841.1"/>
    <property type="molecule type" value="Genomic_DNA"/>
</dbReference>
<keyword evidence="4" id="KW-1185">Reference proteome</keyword>
<dbReference type="InterPro" id="IPR054738">
    <property type="entry name" value="Siphovirus-type_tail_C"/>
</dbReference>
<evidence type="ECO:0000313" key="3">
    <source>
        <dbReference type="EMBL" id="RNC97841.1"/>
    </source>
</evidence>
<dbReference type="Gene3D" id="2.40.30.200">
    <property type="match status" value="1"/>
</dbReference>
<dbReference type="Pfam" id="PF22768">
    <property type="entry name" value="SPP1_Dit"/>
    <property type="match status" value="1"/>
</dbReference>
<dbReference type="NCBIfam" id="TIGR01633">
    <property type="entry name" value="phi3626_gp14_N"/>
    <property type="match status" value="1"/>
</dbReference>
<dbReference type="InterPro" id="IPR006520">
    <property type="entry name" value="Dit_BPSPP_N"/>
</dbReference>
<dbReference type="AlphaFoldDB" id="A0A3M8H619"/>
<dbReference type="InterPro" id="IPR008841">
    <property type="entry name" value="Siphovirus-type_tail_N"/>
</dbReference>
<organism evidence="3 4">
    <name type="scientific">Lysinibacillus halotolerans</name>
    <dbReference type="NCBI Taxonomy" id="1368476"/>
    <lineage>
        <taxon>Bacteria</taxon>
        <taxon>Bacillati</taxon>
        <taxon>Bacillota</taxon>
        <taxon>Bacilli</taxon>
        <taxon>Bacillales</taxon>
        <taxon>Bacillaceae</taxon>
        <taxon>Lysinibacillus</taxon>
    </lineage>
</organism>
<accession>A0A3M8H619</accession>
<comment type="caution">
    <text evidence="3">The sequence shown here is derived from an EMBL/GenBank/DDBJ whole genome shotgun (WGS) entry which is preliminary data.</text>
</comment>
<evidence type="ECO:0000259" key="1">
    <source>
        <dbReference type="Pfam" id="PF05709"/>
    </source>
</evidence>